<dbReference type="Pfam" id="PF03564">
    <property type="entry name" value="DUF1759"/>
    <property type="match status" value="1"/>
</dbReference>
<dbReference type="AlphaFoldDB" id="A0A8X6VPG9"/>
<proteinExistence type="predicted"/>
<evidence type="ECO:0000313" key="1">
    <source>
        <dbReference type="EMBL" id="GFY16193.1"/>
    </source>
</evidence>
<sequence length="249" mass="28864">MHAKFVESLNALRLNISFVIFSVQIIPWKNKEELIVDFKKLDSEYGAEETEIKEFEQRYFDFELKFHDKIDAIDASRSINISVQNISIPISKEQYNANFRLPKLNIPVFSGKFEDWINFKDLFVTAVHSHTSLGNIQKFQYLKGLVSDEPASLIKHIPLSNESYEEAWGTLIDIYDKEKQIVYALFKTFLDQKGNSQVNMTILRNIVDTSDEVLRGFKALGTEATNRDPLVNSNINVKIRYRKEKTLVC</sequence>
<dbReference type="Proteomes" id="UP000887159">
    <property type="component" value="Unassembled WGS sequence"/>
</dbReference>
<keyword evidence="2" id="KW-1185">Reference proteome</keyword>
<protein>
    <submittedName>
        <fullName evidence="1">Uncharacterized protein</fullName>
    </submittedName>
</protein>
<reference evidence="1" key="1">
    <citation type="submission" date="2020-08" db="EMBL/GenBank/DDBJ databases">
        <title>Multicomponent nature underlies the extraordinary mechanical properties of spider dragline silk.</title>
        <authorList>
            <person name="Kono N."/>
            <person name="Nakamura H."/>
            <person name="Mori M."/>
            <person name="Yoshida Y."/>
            <person name="Ohtoshi R."/>
            <person name="Malay A.D."/>
            <person name="Moran D.A.P."/>
            <person name="Tomita M."/>
            <person name="Numata K."/>
            <person name="Arakawa K."/>
        </authorList>
    </citation>
    <scope>NUCLEOTIDE SEQUENCE</scope>
</reference>
<dbReference type="PANTHER" id="PTHR22954:SF3">
    <property type="entry name" value="PROTEIN CBG08539"/>
    <property type="match status" value="1"/>
</dbReference>
<dbReference type="PANTHER" id="PTHR22954">
    <property type="entry name" value="RETROVIRAL PROTEASE-RELATED"/>
    <property type="match status" value="1"/>
</dbReference>
<evidence type="ECO:0000313" key="2">
    <source>
        <dbReference type="Proteomes" id="UP000887159"/>
    </source>
</evidence>
<organism evidence="1 2">
    <name type="scientific">Trichonephila clavipes</name>
    <name type="common">Golden silk orbweaver</name>
    <name type="synonym">Nephila clavipes</name>
    <dbReference type="NCBI Taxonomy" id="2585209"/>
    <lineage>
        <taxon>Eukaryota</taxon>
        <taxon>Metazoa</taxon>
        <taxon>Ecdysozoa</taxon>
        <taxon>Arthropoda</taxon>
        <taxon>Chelicerata</taxon>
        <taxon>Arachnida</taxon>
        <taxon>Araneae</taxon>
        <taxon>Araneomorphae</taxon>
        <taxon>Entelegynae</taxon>
        <taxon>Araneoidea</taxon>
        <taxon>Nephilidae</taxon>
        <taxon>Trichonephila</taxon>
    </lineage>
</organism>
<gene>
    <name evidence="1" type="primary">AVEN_88668_1</name>
    <name evidence="1" type="ORF">TNCV_2348381</name>
</gene>
<accession>A0A8X6VPG9</accession>
<name>A0A8X6VPG9_TRICX</name>
<comment type="caution">
    <text evidence="1">The sequence shown here is derived from an EMBL/GenBank/DDBJ whole genome shotgun (WGS) entry which is preliminary data.</text>
</comment>
<dbReference type="InterPro" id="IPR005312">
    <property type="entry name" value="DUF1759"/>
</dbReference>
<dbReference type="EMBL" id="BMAU01021338">
    <property type="protein sequence ID" value="GFY16193.1"/>
    <property type="molecule type" value="Genomic_DNA"/>
</dbReference>